<name>A0A0A9WBX2_LYGHE</name>
<sequence>MKNTATVAMHPETRTPFLEAMIPVYLYPFLLTTTQTSAFEQLRHTCLGVISTLLKNNDRSVVELLLTTNFLPHCYTSIEFGGKMTKALGVYILDKIIFEDWGLTTICRVPFRLSPCIITLNNLITSLAGYPRPCSLILRHVVRCYVGLARNKSAREALRRDPPFQLTDGTFLDWLEGDWDTKILLHQLLEILVTPEVPTTI</sequence>
<protein>
    <recommendedName>
        <fullName evidence="2">CCR4-NOT transcription complex subunit 9</fullName>
    </recommendedName>
    <alternativeName>
        <fullName evidence="3">Cell differentiation protein RQCD1 homolog</fullName>
    </alternativeName>
</protein>
<dbReference type="GO" id="GO:0006402">
    <property type="term" value="P:mRNA catabolic process"/>
    <property type="evidence" value="ECO:0007669"/>
    <property type="project" value="InterPro"/>
</dbReference>
<dbReference type="GO" id="GO:0000932">
    <property type="term" value="C:P-body"/>
    <property type="evidence" value="ECO:0007669"/>
    <property type="project" value="UniProtKB-SubCell"/>
</dbReference>
<dbReference type="EMBL" id="GBHO01037662">
    <property type="protein sequence ID" value="JAG05942.1"/>
    <property type="molecule type" value="Transcribed_RNA"/>
</dbReference>
<reference evidence="4" key="1">
    <citation type="journal article" date="2014" name="PLoS ONE">
        <title>Transcriptome-Based Identification of ABC Transporters in the Western Tarnished Plant Bug Lygus hesperus.</title>
        <authorList>
            <person name="Hull J.J."/>
            <person name="Chaney K."/>
            <person name="Geib S.M."/>
            <person name="Fabrick J.A."/>
            <person name="Brent C.S."/>
            <person name="Walsh D."/>
            <person name="Lavine L.C."/>
        </authorList>
    </citation>
    <scope>NUCLEOTIDE SEQUENCE</scope>
</reference>
<accession>A0A0A9WBX2</accession>
<evidence type="ECO:0000256" key="1">
    <source>
        <dbReference type="ARBA" id="ARBA00004201"/>
    </source>
</evidence>
<dbReference type="Pfam" id="PF04078">
    <property type="entry name" value="Rcd1"/>
    <property type="match status" value="1"/>
</dbReference>
<reference evidence="4" key="2">
    <citation type="submission" date="2014-07" db="EMBL/GenBank/DDBJ databases">
        <authorList>
            <person name="Hull J."/>
        </authorList>
    </citation>
    <scope>NUCLEOTIDE SEQUENCE</scope>
</reference>
<proteinExistence type="predicted"/>
<dbReference type="GO" id="GO:0030014">
    <property type="term" value="C:CCR4-NOT complex"/>
    <property type="evidence" value="ECO:0007669"/>
    <property type="project" value="InterPro"/>
</dbReference>
<evidence type="ECO:0000256" key="2">
    <source>
        <dbReference type="ARBA" id="ARBA00014171"/>
    </source>
</evidence>
<comment type="subcellular location">
    <subcellularLocation>
        <location evidence="1">Cytoplasm</location>
        <location evidence="1">P-body</location>
    </subcellularLocation>
</comment>
<dbReference type="InterPro" id="IPR007216">
    <property type="entry name" value="CNOT9"/>
</dbReference>
<dbReference type="PANTHER" id="PTHR12262">
    <property type="entry name" value="CCR4-NOT TRANSCRIPTION COMPLEX SUBUNIT 9"/>
    <property type="match status" value="1"/>
</dbReference>
<evidence type="ECO:0000256" key="3">
    <source>
        <dbReference type="ARBA" id="ARBA00030283"/>
    </source>
</evidence>
<dbReference type="InterPro" id="IPR011989">
    <property type="entry name" value="ARM-like"/>
</dbReference>
<organism evidence="4">
    <name type="scientific">Lygus hesperus</name>
    <name type="common">Western plant bug</name>
    <dbReference type="NCBI Taxonomy" id="30085"/>
    <lineage>
        <taxon>Eukaryota</taxon>
        <taxon>Metazoa</taxon>
        <taxon>Ecdysozoa</taxon>
        <taxon>Arthropoda</taxon>
        <taxon>Hexapoda</taxon>
        <taxon>Insecta</taxon>
        <taxon>Pterygota</taxon>
        <taxon>Neoptera</taxon>
        <taxon>Paraneoptera</taxon>
        <taxon>Hemiptera</taxon>
        <taxon>Heteroptera</taxon>
        <taxon>Panheteroptera</taxon>
        <taxon>Cimicomorpha</taxon>
        <taxon>Miridae</taxon>
        <taxon>Mirini</taxon>
        <taxon>Lygus</taxon>
    </lineage>
</organism>
<evidence type="ECO:0000313" key="4">
    <source>
        <dbReference type="EMBL" id="JAG05942.1"/>
    </source>
</evidence>
<dbReference type="Gene3D" id="1.25.10.10">
    <property type="entry name" value="Leucine-rich Repeat Variant"/>
    <property type="match status" value="1"/>
</dbReference>
<gene>
    <name evidence="4" type="ORF">CM83_17552</name>
</gene>
<dbReference type="AlphaFoldDB" id="A0A0A9WBX2"/>